<feature type="non-terminal residue" evidence="1">
    <location>
        <position position="1"/>
    </location>
</feature>
<organism evidence="1 2">
    <name type="scientific">Candidatus Dojkabacteria bacterium</name>
    <dbReference type="NCBI Taxonomy" id="2099670"/>
    <lineage>
        <taxon>Bacteria</taxon>
        <taxon>Candidatus Dojkabacteria</taxon>
    </lineage>
</organism>
<reference evidence="1" key="1">
    <citation type="submission" date="2020-04" db="EMBL/GenBank/DDBJ databases">
        <authorList>
            <person name="Zhang T."/>
        </authorList>
    </citation>
    <scope>NUCLEOTIDE SEQUENCE</scope>
    <source>
        <strain evidence="1">HKST-UBA13</strain>
    </source>
</reference>
<proteinExistence type="predicted"/>
<evidence type="ECO:0000313" key="1">
    <source>
        <dbReference type="EMBL" id="MCA9380673.1"/>
    </source>
</evidence>
<protein>
    <submittedName>
        <fullName evidence="1">Uncharacterized protein</fullName>
    </submittedName>
</protein>
<dbReference type="Proteomes" id="UP000775877">
    <property type="component" value="Unassembled WGS sequence"/>
</dbReference>
<gene>
    <name evidence="1" type="ORF">KC678_00215</name>
</gene>
<evidence type="ECO:0000313" key="2">
    <source>
        <dbReference type="Proteomes" id="UP000775877"/>
    </source>
</evidence>
<sequence length="312" mass="35993">VTADSLYEFIKEETDDPALSFSPERKAIIKDIANAAKEKFLELPLSDMSKITDIFVSSINGKDIGFYSEEESMQDFFDKYSMSGRIVKDFNGDYFHLNEAQNCSLKLNKFVRDEVTQDITISDAGDISKNVNVTWIQPQVYDDSLKLQYDPDGFFTYRAWVRLFVPLEVATFESDGLKRSGFLYYAPKEYNDDEMEKAVSDNIIRFDHRRLKEEDPIPGQELNVSYDLPSNLNYVANNGYKMLIQKHPGKSWGEKYIININQDGQVHTVEFILDRDKVVNYKDGIISVENYESKLDWLVELVDGLPLNLLDN</sequence>
<dbReference type="EMBL" id="JAGQLJ010000004">
    <property type="protein sequence ID" value="MCA9380673.1"/>
    <property type="molecule type" value="Genomic_DNA"/>
</dbReference>
<accession>A0A955L106</accession>
<name>A0A955L106_9BACT</name>
<comment type="caution">
    <text evidence="1">The sequence shown here is derived from an EMBL/GenBank/DDBJ whole genome shotgun (WGS) entry which is preliminary data.</text>
</comment>
<dbReference type="AlphaFoldDB" id="A0A955L106"/>
<reference evidence="1" key="2">
    <citation type="journal article" date="2021" name="Microbiome">
        <title>Successional dynamics and alternative stable states in a saline activated sludge microbial community over 9 years.</title>
        <authorList>
            <person name="Wang Y."/>
            <person name="Ye J."/>
            <person name="Ju F."/>
            <person name="Liu L."/>
            <person name="Boyd J.A."/>
            <person name="Deng Y."/>
            <person name="Parks D.H."/>
            <person name="Jiang X."/>
            <person name="Yin X."/>
            <person name="Woodcroft B.J."/>
            <person name="Tyson G.W."/>
            <person name="Hugenholtz P."/>
            <person name="Polz M.F."/>
            <person name="Zhang T."/>
        </authorList>
    </citation>
    <scope>NUCLEOTIDE SEQUENCE</scope>
    <source>
        <strain evidence="1">HKST-UBA13</strain>
    </source>
</reference>